<keyword evidence="2" id="KW-0378">Hydrolase</keyword>
<dbReference type="KEGG" id="cfm:BJL90_01095"/>
<evidence type="ECO:0000313" key="2">
    <source>
        <dbReference type="EMBL" id="ARE89045.1"/>
    </source>
</evidence>
<organism evidence="2 4">
    <name type="scientific">Clostridium formicaceticum</name>
    <dbReference type="NCBI Taxonomy" id="1497"/>
    <lineage>
        <taxon>Bacteria</taxon>
        <taxon>Bacillati</taxon>
        <taxon>Bacillota</taxon>
        <taxon>Clostridia</taxon>
        <taxon>Eubacteriales</taxon>
        <taxon>Clostridiaceae</taxon>
        <taxon>Clostridium</taxon>
    </lineage>
</organism>
<evidence type="ECO:0000313" key="4">
    <source>
        <dbReference type="Proteomes" id="UP000192478"/>
    </source>
</evidence>
<dbReference type="GO" id="GO:0016787">
    <property type="term" value="F:hydrolase activity"/>
    <property type="evidence" value="ECO:0007669"/>
    <property type="project" value="UniProtKB-KW"/>
</dbReference>
<dbReference type="Gene3D" id="3.40.50.1820">
    <property type="entry name" value="alpha/beta hydrolase"/>
    <property type="match status" value="1"/>
</dbReference>
<accession>A0AAC9RRV2</accession>
<dbReference type="EMBL" id="CP017603">
    <property type="protein sequence ID" value="AOY74670.1"/>
    <property type="molecule type" value="Genomic_DNA"/>
</dbReference>
<dbReference type="RefSeq" id="WP_070963540.1">
    <property type="nucleotide sequence ID" value="NZ_CP017603.1"/>
</dbReference>
<keyword evidence="3" id="KW-1185">Reference proteome</keyword>
<dbReference type="InterPro" id="IPR029058">
    <property type="entry name" value="AB_hydrolase_fold"/>
</dbReference>
<gene>
    <name evidence="1" type="ORF">BJL90_01095</name>
    <name evidence="2" type="ORF">CLFO_34510</name>
</gene>
<name>A0AAC9RRV2_9CLOT</name>
<dbReference type="Proteomes" id="UP000192478">
    <property type="component" value="Chromosome"/>
</dbReference>
<dbReference type="Proteomes" id="UP000177894">
    <property type="component" value="Chromosome"/>
</dbReference>
<evidence type="ECO:0000313" key="3">
    <source>
        <dbReference type="Proteomes" id="UP000177894"/>
    </source>
</evidence>
<reference evidence="1 3" key="1">
    <citation type="submission" date="2016-10" db="EMBL/GenBank/DDBJ databases">
        <title>Complete Genome Sequence of Acetogen Clostridium formicoaceticum ATCC 27076.</title>
        <authorList>
            <person name="Bao T."/>
            <person name="Cheng C."/>
            <person name="Zhao J."/>
            <person name="Yang S.-T."/>
            <person name="Wang J."/>
            <person name="Wang M."/>
        </authorList>
    </citation>
    <scope>NUCLEOTIDE SEQUENCE [LARGE SCALE GENOMIC DNA]</scope>
    <source>
        <strain evidence="1 3">ATCC 27076</strain>
    </source>
</reference>
<dbReference type="SUPFAM" id="SSF53474">
    <property type="entry name" value="alpha/beta-Hydrolases"/>
    <property type="match status" value="1"/>
</dbReference>
<evidence type="ECO:0000313" key="1">
    <source>
        <dbReference type="EMBL" id="AOY74670.1"/>
    </source>
</evidence>
<proteinExistence type="predicted"/>
<sequence length="241" mass="28145">MEKYNISISGVPAILWGKSSQRLFIYIHGQGGNKEEAAAFSEIVCKRDLQVLSIDLPEHGQRKAEINTFDPWHIVPELKMVISYAKEHWEKISLYASSIGAWFSMLSFYNEPLEKCLFLSPVVDMKQLISKMMNWANVSEAQLQQERTILTDFGQTLSWNYWEYSLEHPITKWKFPTQILYGENDNLIDRDSIENFSDKFKCHLTVMKSGEHWFHTPKQLEVLDDWVKRNVPSKKAPANER</sequence>
<reference evidence="2 4" key="2">
    <citation type="submission" date="2017-03" db="EMBL/GenBank/DDBJ databases">
        <title>Complete sequence of Clostridium formicaceticum DSM 92.</title>
        <authorList>
            <person name="Poehlein A."/>
            <person name="Karl M."/>
            <person name="Bengelsdorf F.R."/>
            <person name="Duerre P."/>
            <person name="Daniel R."/>
        </authorList>
    </citation>
    <scope>NUCLEOTIDE SEQUENCE [LARGE SCALE GENOMIC DNA]</scope>
    <source>
        <strain evidence="2 4">DSM 92</strain>
    </source>
</reference>
<dbReference type="AlphaFoldDB" id="A0AAC9RRV2"/>
<dbReference type="EMBL" id="CP020559">
    <property type="protein sequence ID" value="ARE89045.1"/>
    <property type="molecule type" value="Genomic_DNA"/>
</dbReference>
<protein>
    <submittedName>
        <fullName evidence="1 2">Alpha/beta hydrolase</fullName>
    </submittedName>
</protein>